<evidence type="ECO:0000313" key="3">
    <source>
        <dbReference type="Proteomes" id="UP000000445"/>
    </source>
</evidence>
<dbReference type="STRING" id="309803.CTN_0859"/>
<dbReference type="Proteomes" id="UP000000445">
    <property type="component" value="Chromosome"/>
</dbReference>
<dbReference type="AlphaFoldDB" id="B9K7V2"/>
<gene>
    <name evidence="2" type="ordered locus">CTN_0859</name>
</gene>
<feature type="transmembrane region" description="Helical" evidence="1">
    <location>
        <begin position="65"/>
        <end position="85"/>
    </location>
</feature>
<accession>B9K7V2</accession>
<reference evidence="2 3" key="1">
    <citation type="journal article" date="2009" name="Biosci. Biotechnol. Biochem.">
        <title>WeGAS: a web-based microbial genome annotation system.</title>
        <authorList>
            <person name="Lee D."/>
            <person name="Seo H."/>
            <person name="Park C."/>
            <person name="Park K."/>
        </authorList>
    </citation>
    <scope>NUCLEOTIDE SEQUENCE [LARGE SCALE GENOMIC DNA]</scope>
    <source>
        <strain evidence="3">ATCC 49049 / DSM 4359 / NBRC 107923 / NS-E</strain>
    </source>
</reference>
<name>B9K7V2_THENN</name>
<keyword evidence="1" id="KW-0812">Transmembrane</keyword>
<dbReference type="RefSeq" id="WP_015919352.1">
    <property type="nucleotide sequence ID" value="NC_011978.1"/>
</dbReference>
<organism evidence="2 3">
    <name type="scientific">Thermotoga neapolitana (strain ATCC 49049 / DSM 4359 / NBRC 107923 / NS-E)</name>
    <dbReference type="NCBI Taxonomy" id="309803"/>
    <lineage>
        <taxon>Bacteria</taxon>
        <taxon>Thermotogati</taxon>
        <taxon>Thermotogota</taxon>
        <taxon>Thermotogae</taxon>
        <taxon>Thermotogales</taxon>
        <taxon>Thermotogaceae</taxon>
        <taxon>Thermotoga</taxon>
    </lineage>
</organism>
<proteinExistence type="predicted"/>
<evidence type="ECO:0000256" key="1">
    <source>
        <dbReference type="SAM" id="Phobius"/>
    </source>
</evidence>
<keyword evidence="1" id="KW-0472">Membrane</keyword>
<dbReference type="EMBL" id="CP000916">
    <property type="protein sequence ID" value="ACM23035.1"/>
    <property type="molecule type" value="Genomic_DNA"/>
</dbReference>
<sequence length="122" mass="14232">MKGLKDDRLNRILDGEEPLENLPRELLEDYRIYKEAMSIYRMRCEYIPSGRLMEKILKTRRRKKLILSFVLTGAIASLLLISLVLDILPISPSRTEVVQNQKPVVNEVINYIKTVEMVNDGW</sequence>
<protein>
    <submittedName>
        <fullName evidence="2">Uncharacterized protein</fullName>
    </submittedName>
</protein>
<keyword evidence="3" id="KW-1185">Reference proteome</keyword>
<dbReference type="HOGENOM" id="CLU_2060339_0_0_0"/>
<keyword evidence="1" id="KW-1133">Transmembrane helix</keyword>
<evidence type="ECO:0000313" key="2">
    <source>
        <dbReference type="EMBL" id="ACM23035.1"/>
    </source>
</evidence>
<dbReference type="KEGG" id="tna:CTN_0859"/>